<feature type="compositionally biased region" description="Low complexity" evidence="3">
    <location>
        <begin position="372"/>
        <end position="385"/>
    </location>
</feature>
<accession>A0A6P8H5E5</accession>
<dbReference type="SUPFAM" id="SSF48726">
    <property type="entry name" value="Immunoglobulin"/>
    <property type="match status" value="1"/>
</dbReference>
<dbReference type="InterPro" id="IPR003597">
    <property type="entry name" value="Ig_C1-set"/>
</dbReference>
<dbReference type="InterPro" id="IPR001039">
    <property type="entry name" value="MHC_I_a_a1/a2"/>
</dbReference>
<dbReference type="PRINTS" id="PR01638">
    <property type="entry name" value="MHCCLASSI"/>
</dbReference>
<dbReference type="GO" id="GO:0009897">
    <property type="term" value="C:external side of plasma membrane"/>
    <property type="evidence" value="ECO:0007669"/>
    <property type="project" value="TreeGrafter"/>
</dbReference>
<dbReference type="PANTHER" id="PTHR16675">
    <property type="entry name" value="MHC CLASS I-RELATED"/>
    <property type="match status" value="1"/>
</dbReference>
<keyword evidence="6" id="KW-1185">Reference proteome</keyword>
<dbReference type="InterPro" id="IPR013783">
    <property type="entry name" value="Ig-like_fold"/>
</dbReference>
<dbReference type="Gene3D" id="2.60.40.10">
    <property type="entry name" value="Immunoglobulins"/>
    <property type="match status" value="1"/>
</dbReference>
<dbReference type="AlphaFoldDB" id="A0A6P8H5E5"/>
<dbReference type="InterPro" id="IPR007110">
    <property type="entry name" value="Ig-like_dom"/>
</dbReference>
<evidence type="ECO:0000256" key="2">
    <source>
        <dbReference type="RuleBase" id="RU004439"/>
    </source>
</evidence>
<feature type="domain" description="Ig-like" evidence="5">
    <location>
        <begin position="231"/>
        <end position="318"/>
    </location>
</feature>
<sequence length="444" mass="49654">MIWNGWFNLGLCHREKMGLTIIAVFIGVILPSLNGLPRDPERHSLYYIYTALSKTVTAPNIYEFTAMGLLDDRKIDYYNSVDKKKIPQENWMKEKLPADYWTKGTQSRQSKEQWFKVNVNILMGRMKQNESDLHVLSWRHGCEIDKYSDGRAQFVSGVDEYNYDGVNFLSFDENEMQWIAAVSEALPTKRKWDGVPVLNQYTKGYLEKECVGWLEKFMAYAEEELKQASAPDVYLFARVSKFSSDKLSMTCLATGFHPKDIDMSIKRGQEAVVKAELKDVFPNGDGTHQVRLQVEVPKLEANDYECFINHKTLKAPVVRFWKTDGVEFDESSPIVPIAAGVGVGVLLLVGVVILVVLLVKRKPAGRCSNTGTRTIEATAAPAETETLTRGKADNADEMPEEEKKLNGDDKNSGSSKDSGLDIGHASATGSVKTDGSVNSIPNSE</sequence>
<evidence type="ECO:0000313" key="7">
    <source>
        <dbReference type="RefSeq" id="XP_031442525.1"/>
    </source>
</evidence>
<organism evidence="6 7">
    <name type="scientific">Clupea harengus</name>
    <name type="common">Atlantic herring</name>
    <dbReference type="NCBI Taxonomy" id="7950"/>
    <lineage>
        <taxon>Eukaryota</taxon>
        <taxon>Metazoa</taxon>
        <taxon>Chordata</taxon>
        <taxon>Craniata</taxon>
        <taxon>Vertebrata</taxon>
        <taxon>Euteleostomi</taxon>
        <taxon>Actinopterygii</taxon>
        <taxon>Neopterygii</taxon>
        <taxon>Teleostei</taxon>
        <taxon>Clupei</taxon>
        <taxon>Clupeiformes</taxon>
        <taxon>Clupeoidei</taxon>
        <taxon>Clupeidae</taxon>
        <taxon>Clupea</taxon>
    </lineage>
</organism>
<gene>
    <name evidence="7" type="primary">LOC105904691</name>
</gene>
<keyword evidence="4" id="KW-0812">Transmembrane</keyword>
<dbReference type="Gene3D" id="3.30.500.10">
    <property type="entry name" value="MHC class I-like antigen recognition-like"/>
    <property type="match status" value="1"/>
</dbReference>
<feature type="compositionally biased region" description="Basic and acidic residues" evidence="3">
    <location>
        <begin position="401"/>
        <end position="411"/>
    </location>
</feature>
<evidence type="ECO:0000256" key="4">
    <source>
        <dbReference type="SAM" id="Phobius"/>
    </source>
</evidence>
<feature type="region of interest" description="Disordered" evidence="3">
    <location>
        <begin position="368"/>
        <end position="444"/>
    </location>
</feature>
<dbReference type="GO" id="GO:0006955">
    <property type="term" value="P:immune response"/>
    <property type="evidence" value="ECO:0007669"/>
    <property type="project" value="TreeGrafter"/>
</dbReference>
<dbReference type="InterPro" id="IPR050208">
    <property type="entry name" value="MHC_class-I_related"/>
</dbReference>
<feature type="transmembrane region" description="Helical" evidence="4">
    <location>
        <begin position="337"/>
        <end position="359"/>
    </location>
</feature>
<keyword evidence="4" id="KW-1133">Transmembrane helix</keyword>
<dbReference type="PANTHER" id="PTHR16675:SF193">
    <property type="entry name" value="LOC571647 PROTEIN-RELATED"/>
    <property type="match status" value="1"/>
</dbReference>
<dbReference type="PROSITE" id="PS50835">
    <property type="entry name" value="IG_LIKE"/>
    <property type="match status" value="1"/>
</dbReference>
<dbReference type="SMART" id="SM00407">
    <property type="entry name" value="IGc1"/>
    <property type="match status" value="1"/>
</dbReference>
<protein>
    <submittedName>
        <fullName evidence="7">Class I histocompatibility antigen, F10 alpha chain-like</fullName>
    </submittedName>
</protein>
<dbReference type="Pfam" id="PF07654">
    <property type="entry name" value="C1-set"/>
    <property type="match status" value="1"/>
</dbReference>
<dbReference type="InterPro" id="IPR036179">
    <property type="entry name" value="Ig-like_dom_sf"/>
</dbReference>
<dbReference type="InterPro" id="IPR037055">
    <property type="entry name" value="MHC_I-like_Ag-recog_sf"/>
</dbReference>
<feature type="non-terminal residue" evidence="7">
    <location>
        <position position="444"/>
    </location>
</feature>
<keyword evidence="1" id="KW-0325">Glycoprotein</keyword>
<name>A0A6P8H5E5_CLUHA</name>
<dbReference type="SUPFAM" id="SSF54452">
    <property type="entry name" value="MHC antigen-recognition domain"/>
    <property type="match status" value="1"/>
</dbReference>
<dbReference type="OrthoDB" id="8890485at2759"/>
<dbReference type="RefSeq" id="XP_031442525.1">
    <property type="nucleotide sequence ID" value="XM_031586665.2"/>
</dbReference>
<evidence type="ECO:0000259" key="5">
    <source>
        <dbReference type="PROSITE" id="PS50835"/>
    </source>
</evidence>
<dbReference type="GO" id="GO:0005615">
    <property type="term" value="C:extracellular space"/>
    <property type="evidence" value="ECO:0007669"/>
    <property type="project" value="TreeGrafter"/>
</dbReference>
<dbReference type="FunFam" id="3.30.500.10:FF:000005">
    <property type="entry name" value="MHC class I antigen ZKA transcript variant 1"/>
    <property type="match status" value="1"/>
</dbReference>
<dbReference type="InterPro" id="IPR011162">
    <property type="entry name" value="MHC_I/II-like_Ag-recog"/>
</dbReference>
<evidence type="ECO:0000313" key="6">
    <source>
        <dbReference type="Proteomes" id="UP000515152"/>
    </source>
</evidence>
<dbReference type="GeneID" id="105904691"/>
<proteinExistence type="inferred from homology"/>
<dbReference type="KEGG" id="char:105904691"/>
<keyword evidence="4" id="KW-0472">Membrane</keyword>
<dbReference type="InterPro" id="IPR011161">
    <property type="entry name" value="MHC_I-like_Ag-recog"/>
</dbReference>
<reference evidence="7" key="1">
    <citation type="submission" date="2025-08" db="UniProtKB">
        <authorList>
            <consortium name="RefSeq"/>
        </authorList>
    </citation>
    <scope>IDENTIFICATION</scope>
</reference>
<comment type="similarity">
    <text evidence="2">Belongs to the MHC class I family.</text>
</comment>
<dbReference type="Pfam" id="PF00129">
    <property type="entry name" value="MHC_I"/>
    <property type="match status" value="1"/>
</dbReference>
<evidence type="ECO:0000256" key="3">
    <source>
        <dbReference type="SAM" id="MobiDB-lite"/>
    </source>
</evidence>
<evidence type="ECO:0000256" key="1">
    <source>
        <dbReference type="ARBA" id="ARBA00023180"/>
    </source>
</evidence>
<feature type="compositionally biased region" description="Polar residues" evidence="3">
    <location>
        <begin position="427"/>
        <end position="444"/>
    </location>
</feature>
<dbReference type="Proteomes" id="UP000515152">
    <property type="component" value="Chromosome 19"/>
</dbReference>